<dbReference type="AlphaFoldDB" id="A0A1G8XJZ9"/>
<accession>A0A1G8XJZ9</accession>
<dbReference type="Pfam" id="PF14155">
    <property type="entry name" value="DUF4307"/>
    <property type="match status" value="1"/>
</dbReference>
<dbReference type="EMBL" id="FNFU01000001">
    <property type="protein sequence ID" value="SDJ90928.1"/>
    <property type="molecule type" value="Genomic_DNA"/>
</dbReference>
<keyword evidence="1" id="KW-0812">Transmembrane</keyword>
<dbReference type="STRING" id="386301.SAMN05216282_101254"/>
<dbReference type="Proteomes" id="UP000198701">
    <property type="component" value="Unassembled WGS sequence"/>
</dbReference>
<protein>
    <recommendedName>
        <fullName evidence="4">DUF4307 domain-containing protein</fullName>
    </recommendedName>
</protein>
<reference evidence="2 3" key="1">
    <citation type="submission" date="2016-10" db="EMBL/GenBank/DDBJ databases">
        <authorList>
            <person name="de Groot N.N."/>
        </authorList>
    </citation>
    <scope>NUCLEOTIDE SEQUENCE [LARGE SCALE GENOMIC DNA]</scope>
    <source>
        <strain evidence="2 3">CGMCC 1.5382</strain>
    </source>
</reference>
<organism evidence="2 3">
    <name type="scientific">Cryobacterium psychrotolerans</name>
    <dbReference type="NCBI Taxonomy" id="386301"/>
    <lineage>
        <taxon>Bacteria</taxon>
        <taxon>Bacillati</taxon>
        <taxon>Actinomycetota</taxon>
        <taxon>Actinomycetes</taxon>
        <taxon>Micrococcales</taxon>
        <taxon>Microbacteriaceae</taxon>
        <taxon>Cryobacterium</taxon>
    </lineage>
</organism>
<name>A0A1G8XJZ9_9MICO</name>
<evidence type="ECO:0000313" key="2">
    <source>
        <dbReference type="EMBL" id="SDJ90928.1"/>
    </source>
</evidence>
<sequence>MESPEAVNASLDARYGRTPNRRVRDRRILWIVAGAFALVLGSWVIWAGLDGTKPLIEARDTAHSIIDEHSVSVTFEVSMPTGTAASCAVEALNENFTIVGWKVVDLPPSDRYTRSVTEIVRTTELSNTGLIYRCWLT</sequence>
<dbReference type="InterPro" id="IPR025443">
    <property type="entry name" value="DUF4307"/>
</dbReference>
<evidence type="ECO:0000256" key="1">
    <source>
        <dbReference type="SAM" id="Phobius"/>
    </source>
</evidence>
<keyword evidence="3" id="KW-1185">Reference proteome</keyword>
<gene>
    <name evidence="2" type="ORF">SAMN05216282_101254</name>
</gene>
<keyword evidence="1" id="KW-1133">Transmembrane helix</keyword>
<evidence type="ECO:0008006" key="4">
    <source>
        <dbReference type="Google" id="ProtNLM"/>
    </source>
</evidence>
<feature type="transmembrane region" description="Helical" evidence="1">
    <location>
        <begin position="28"/>
        <end position="49"/>
    </location>
</feature>
<evidence type="ECO:0000313" key="3">
    <source>
        <dbReference type="Proteomes" id="UP000198701"/>
    </source>
</evidence>
<keyword evidence="1" id="KW-0472">Membrane</keyword>
<proteinExistence type="predicted"/>